<evidence type="ECO:0000256" key="11">
    <source>
        <dbReference type="ARBA" id="ARBA00023136"/>
    </source>
</evidence>
<dbReference type="InterPro" id="IPR036890">
    <property type="entry name" value="HATPase_C_sf"/>
</dbReference>
<dbReference type="SUPFAM" id="SSF47384">
    <property type="entry name" value="Homodimeric domain of signal transducing histidine kinase"/>
    <property type="match status" value="1"/>
</dbReference>
<evidence type="ECO:0000313" key="19">
    <source>
        <dbReference type="Proteomes" id="UP000645257"/>
    </source>
</evidence>
<keyword evidence="9 15" id="KW-1133">Transmembrane helix</keyword>
<evidence type="ECO:0000256" key="5">
    <source>
        <dbReference type="ARBA" id="ARBA00022553"/>
    </source>
</evidence>
<comment type="catalytic activity">
    <reaction evidence="1">
        <text>ATP + protein L-histidine = ADP + protein N-phospho-L-histidine.</text>
        <dbReference type="EC" id="2.7.13.3"/>
    </reaction>
</comment>
<keyword evidence="4" id="KW-1003">Cell membrane</keyword>
<proteinExistence type="predicted"/>
<evidence type="ECO:0000259" key="16">
    <source>
        <dbReference type="PROSITE" id="PS50109"/>
    </source>
</evidence>
<dbReference type="Pfam" id="PF02518">
    <property type="entry name" value="HATPase_c"/>
    <property type="match status" value="1"/>
</dbReference>
<comment type="subcellular location">
    <subcellularLocation>
        <location evidence="2">Cell membrane</location>
        <topology evidence="2">Multi-pass membrane protein</topology>
    </subcellularLocation>
</comment>
<evidence type="ECO:0000256" key="9">
    <source>
        <dbReference type="ARBA" id="ARBA00022989"/>
    </source>
</evidence>
<dbReference type="FunFam" id="3.30.565.10:FF:000010">
    <property type="entry name" value="Sensor histidine kinase RcsC"/>
    <property type="match status" value="1"/>
</dbReference>
<dbReference type="GO" id="GO:0000155">
    <property type="term" value="F:phosphorelay sensor kinase activity"/>
    <property type="evidence" value="ECO:0007669"/>
    <property type="project" value="InterPro"/>
</dbReference>
<dbReference type="EC" id="2.7.13.3" evidence="3"/>
<organism evidence="18 19">
    <name type="scientific">Paludibacterium paludis</name>
    <dbReference type="NCBI Taxonomy" id="1225769"/>
    <lineage>
        <taxon>Bacteria</taxon>
        <taxon>Pseudomonadati</taxon>
        <taxon>Pseudomonadota</taxon>
        <taxon>Betaproteobacteria</taxon>
        <taxon>Neisseriales</taxon>
        <taxon>Chromobacteriaceae</taxon>
        <taxon>Paludibacterium</taxon>
    </lineage>
</organism>
<accession>A0A918NYQ2</accession>
<dbReference type="InterPro" id="IPR003594">
    <property type="entry name" value="HATPase_dom"/>
</dbReference>
<feature type="transmembrane region" description="Helical" evidence="15">
    <location>
        <begin position="190"/>
        <end position="210"/>
    </location>
</feature>
<dbReference type="SMART" id="SM00387">
    <property type="entry name" value="HATPase_c"/>
    <property type="match status" value="1"/>
</dbReference>
<dbReference type="RefSeq" id="WP_189531046.1">
    <property type="nucleotide sequence ID" value="NZ_BMYX01000002.1"/>
</dbReference>
<sequence length="746" mass="81425">MKLRIPEGGLHFRSFRRWVIAIVLALVSVFVAITWLQFRQFGLLSGTAQFRDDNTSWSFYQLENEALKFLITSREALASPDEPDIDALTVRYDILYSRVGVVQQGPGHLLMAGDAAYEGTIARLMALLDAEQAYFAEQGAKRLTRAQLAGMTERLAAMGEEIHDLTLSATARAAARIDERNTAIRDQVKASLALTIVQCLLIFLFAWIAMRQLRMLTRRQEQLETLARELEEKGLEARLANRAKTAFLANMSHEIRTPLNGMLGMLALLKDTPTSAEQDDLIDTAREAAEHLLSLLNNILDLSRMESAKLEVVPIPTDLPLLIRQVEGLMTRQAVAKGLMMTVSVDGSVPQWVQVDPTRLRQILFNLLHNAIKFTERGAVMLNVEASKLGDGRDEVRLIVADTGIGMDDATRQRLFQRFTQGDSSTMRRYGGSGLGLEISRSLARLMDGDIIVQSEEGKGSVFTVALPLSHADAPVFTDVQPDDSPLPVRGLSILAADDNPVNRKFLAGILKKLGHRVQFAQHGAEAVALAACEPFDVILMDLHMPVMDGMEALAEIRRLPPPLCSVPVVAVTADAFAETRDRVMAAGMDGFLSKPLDVEACRRVLAELCSAGRDVMDVVDAQPGSSDGDAPPAWLDAATAGELLEVLGRDSYADLLETFFRVENPTAELGEALSGGDVVRLRDRAHALKGSALNLGLSDIGNLARDIEQAARQGRIDGIEGRIVALGAAWDDTLAAARRDGWIGG</sequence>
<dbReference type="CDD" id="cd00088">
    <property type="entry name" value="HPT"/>
    <property type="match status" value="1"/>
</dbReference>
<dbReference type="Gene3D" id="1.20.120.160">
    <property type="entry name" value="HPT domain"/>
    <property type="match status" value="1"/>
</dbReference>
<dbReference type="InterPro" id="IPR036641">
    <property type="entry name" value="HPT_dom_sf"/>
</dbReference>
<comment type="function">
    <text evidence="12">Member of the two-component regulatory system BvgS/BvgA. Phosphorylates BvgA via a four-step phosphorelay in response to environmental signals.</text>
</comment>
<dbReference type="InterPro" id="IPR008207">
    <property type="entry name" value="Sig_transdc_His_kin_Hpt_dom"/>
</dbReference>
<protein>
    <recommendedName>
        <fullName evidence="13">Virulence sensor protein BvgS</fullName>
        <ecNumber evidence="3">2.7.13.3</ecNumber>
    </recommendedName>
</protein>
<dbReference type="GO" id="GO:0005524">
    <property type="term" value="F:ATP binding"/>
    <property type="evidence" value="ECO:0007669"/>
    <property type="project" value="UniProtKB-KW"/>
</dbReference>
<evidence type="ECO:0000256" key="4">
    <source>
        <dbReference type="ARBA" id="ARBA00022475"/>
    </source>
</evidence>
<keyword evidence="11 15" id="KW-0472">Membrane</keyword>
<dbReference type="Gene3D" id="3.40.50.2300">
    <property type="match status" value="1"/>
</dbReference>
<evidence type="ECO:0000256" key="14">
    <source>
        <dbReference type="PROSITE-ProRule" id="PRU00169"/>
    </source>
</evidence>
<dbReference type="Pfam" id="PF00512">
    <property type="entry name" value="HisKA"/>
    <property type="match status" value="1"/>
</dbReference>
<reference evidence="18" key="1">
    <citation type="journal article" date="2014" name="Int. J. Syst. Evol. Microbiol.">
        <title>Complete genome sequence of Corynebacterium casei LMG S-19264T (=DSM 44701T), isolated from a smear-ripened cheese.</title>
        <authorList>
            <consortium name="US DOE Joint Genome Institute (JGI-PGF)"/>
            <person name="Walter F."/>
            <person name="Albersmeier A."/>
            <person name="Kalinowski J."/>
            <person name="Ruckert C."/>
        </authorList>
    </citation>
    <scope>NUCLEOTIDE SEQUENCE</scope>
    <source>
        <strain evidence="18">KCTC 32182</strain>
    </source>
</reference>
<keyword evidence="19" id="KW-1185">Reference proteome</keyword>
<evidence type="ECO:0000256" key="2">
    <source>
        <dbReference type="ARBA" id="ARBA00004651"/>
    </source>
</evidence>
<dbReference type="InterPro" id="IPR005467">
    <property type="entry name" value="His_kinase_dom"/>
</dbReference>
<name>A0A918NYQ2_9NEIS</name>
<dbReference type="Pfam" id="PF00072">
    <property type="entry name" value="Response_reg"/>
    <property type="match status" value="1"/>
</dbReference>
<dbReference type="SUPFAM" id="SSF47226">
    <property type="entry name" value="Histidine-containing phosphotransfer domain, HPT domain"/>
    <property type="match status" value="1"/>
</dbReference>
<reference evidence="18" key="2">
    <citation type="submission" date="2020-09" db="EMBL/GenBank/DDBJ databases">
        <authorList>
            <person name="Sun Q."/>
            <person name="Kim S."/>
        </authorList>
    </citation>
    <scope>NUCLEOTIDE SEQUENCE</scope>
    <source>
        <strain evidence="18">KCTC 32182</strain>
    </source>
</reference>
<gene>
    <name evidence="18" type="ORF">GCM10011289_05960</name>
</gene>
<keyword evidence="6 15" id="KW-0812">Transmembrane</keyword>
<dbReference type="PROSITE" id="PS50109">
    <property type="entry name" value="HIS_KIN"/>
    <property type="match status" value="1"/>
</dbReference>
<evidence type="ECO:0000256" key="3">
    <source>
        <dbReference type="ARBA" id="ARBA00012438"/>
    </source>
</evidence>
<comment type="caution">
    <text evidence="18">The sequence shown here is derived from an EMBL/GenBank/DDBJ whole genome shotgun (WGS) entry which is preliminary data.</text>
</comment>
<feature type="domain" description="Histidine kinase" evidence="16">
    <location>
        <begin position="250"/>
        <end position="471"/>
    </location>
</feature>
<keyword evidence="10" id="KW-0902">Two-component regulatory system</keyword>
<dbReference type="SMART" id="SM00388">
    <property type="entry name" value="HisKA"/>
    <property type="match status" value="1"/>
</dbReference>
<evidence type="ECO:0000256" key="10">
    <source>
        <dbReference type="ARBA" id="ARBA00023012"/>
    </source>
</evidence>
<evidence type="ECO:0000256" key="7">
    <source>
        <dbReference type="ARBA" id="ARBA00022741"/>
    </source>
</evidence>
<evidence type="ECO:0000256" key="8">
    <source>
        <dbReference type="ARBA" id="ARBA00022840"/>
    </source>
</evidence>
<feature type="modified residue" description="4-aspartylphosphate" evidence="14">
    <location>
        <position position="542"/>
    </location>
</feature>
<dbReference type="SUPFAM" id="SSF52172">
    <property type="entry name" value="CheY-like"/>
    <property type="match status" value="1"/>
</dbReference>
<evidence type="ECO:0000259" key="17">
    <source>
        <dbReference type="PROSITE" id="PS50110"/>
    </source>
</evidence>
<dbReference type="Pfam" id="PF01627">
    <property type="entry name" value="Hpt"/>
    <property type="match status" value="1"/>
</dbReference>
<dbReference type="PANTHER" id="PTHR45339">
    <property type="entry name" value="HYBRID SIGNAL TRANSDUCTION HISTIDINE KINASE J"/>
    <property type="match status" value="1"/>
</dbReference>
<evidence type="ECO:0000256" key="12">
    <source>
        <dbReference type="ARBA" id="ARBA00058004"/>
    </source>
</evidence>
<dbReference type="AlphaFoldDB" id="A0A918NYQ2"/>
<keyword evidence="7" id="KW-0547">Nucleotide-binding</keyword>
<evidence type="ECO:0000256" key="1">
    <source>
        <dbReference type="ARBA" id="ARBA00000085"/>
    </source>
</evidence>
<evidence type="ECO:0000256" key="6">
    <source>
        <dbReference type="ARBA" id="ARBA00022692"/>
    </source>
</evidence>
<dbReference type="CDD" id="cd16922">
    <property type="entry name" value="HATPase_EvgS-ArcB-TorS-like"/>
    <property type="match status" value="1"/>
</dbReference>
<dbReference type="InterPro" id="IPR003661">
    <property type="entry name" value="HisK_dim/P_dom"/>
</dbReference>
<dbReference type="CDD" id="cd00082">
    <property type="entry name" value="HisKA"/>
    <property type="match status" value="1"/>
</dbReference>
<keyword evidence="5 14" id="KW-0597">Phosphoprotein</keyword>
<dbReference type="Gene3D" id="3.30.565.10">
    <property type="entry name" value="Histidine kinase-like ATPase, C-terminal domain"/>
    <property type="match status" value="1"/>
</dbReference>
<dbReference type="InterPro" id="IPR004358">
    <property type="entry name" value="Sig_transdc_His_kin-like_C"/>
</dbReference>
<feature type="domain" description="Response regulatory" evidence="17">
    <location>
        <begin position="493"/>
        <end position="610"/>
    </location>
</feature>
<dbReference type="SMART" id="SM00448">
    <property type="entry name" value="REC"/>
    <property type="match status" value="1"/>
</dbReference>
<dbReference type="InterPro" id="IPR011006">
    <property type="entry name" value="CheY-like_superfamily"/>
</dbReference>
<dbReference type="Proteomes" id="UP000645257">
    <property type="component" value="Unassembled WGS sequence"/>
</dbReference>
<dbReference type="PROSITE" id="PS50110">
    <property type="entry name" value="RESPONSE_REGULATORY"/>
    <property type="match status" value="1"/>
</dbReference>
<dbReference type="PANTHER" id="PTHR45339:SF1">
    <property type="entry name" value="HYBRID SIGNAL TRANSDUCTION HISTIDINE KINASE J"/>
    <property type="match status" value="1"/>
</dbReference>
<dbReference type="SUPFAM" id="SSF55874">
    <property type="entry name" value="ATPase domain of HSP90 chaperone/DNA topoisomerase II/histidine kinase"/>
    <property type="match status" value="1"/>
</dbReference>
<dbReference type="CDD" id="cd17546">
    <property type="entry name" value="REC_hyHK_CKI1_RcsC-like"/>
    <property type="match status" value="1"/>
</dbReference>
<dbReference type="InterPro" id="IPR001789">
    <property type="entry name" value="Sig_transdc_resp-reg_receiver"/>
</dbReference>
<dbReference type="EMBL" id="BMYX01000002">
    <property type="protein sequence ID" value="GGY06299.1"/>
    <property type="molecule type" value="Genomic_DNA"/>
</dbReference>
<evidence type="ECO:0000256" key="15">
    <source>
        <dbReference type="SAM" id="Phobius"/>
    </source>
</evidence>
<dbReference type="InterPro" id="IPR036097">
    <property type="entry name" value="HisK_dim/P_sf"/>
</dbReference>
<feature type="transmembrane region" description="Helical" evidence="15">
    <location>
        <begin position="18"/>
        <end position="38"/>
    </location>
</feature>
<evidence type="ECO:0000256" key="13">
    <source>
        <dbReference type="ARBA" id="ARBA00070152"/>
    </source>
</evidence>
<dbReference type="Gene3D" id="1.10.287.130">
    <property type="match status" value="1"/>
</dbReference>
<keyword evidence="8" id="KW-0067">ATP-binding</keyword>
<dbReference type="GO" id="GO:0005886">
    <property type="term" value="C:plasma membrane"/>
    <property type="evidence" value="ECO:0007669"/>
    <property type="project" value="UniProtKB-SubCell"/>
</dbReference>
<dbReference type="PRINTS" id="PR00344">
    <property type="entry name" value="BCTRLSENSOR"/>
</dbReference>
<evidence type="ECO:0000313" key="18">
    <source>
        <dbReference type="EMBL" id="GGY06299.1"/>
    </source>
</evidence>